<dbReference type="EMBL" id="ML976988">
    <property type="protein sequence ID" value="KAF1957979.1"/>
    <property type="molecule type" value="Genomic_DNA"/>
</dbReference>
<evidence type="ECO:0000313" key="2">
    <source>
        <dbReference type="EMBL" id="KAF1957979.1"/>
    </source>
</evidence>
<organism evidence="2 3">
    <name type="scientific">Byssothecium circinans</name>
    <dbReference type="NCBI Taxonomy" id="147558"/>
    <lineage>
        <taxon>Eukaryota</taxon>
        <taxon>Fungi</taxon>
        <taxon>Dikarya</taxon>
        <taxon>Ascomycota</taxon>
        <taxon>Pezizomycotina</taxon>
        <taxon>Dothideomycetes</taxon>
        <taxon>Pleosporomycetidae</taxon>
        <taxon>Pleosporales</taxon>
        <taxon>Massarineae</taxon>
        <taxon>Massarinaceae</taxon>
        <taxon>Byssothecium</taxon>
    </lineage>
</organism>
<dbReference type="OrthoDB" id="2991872at2759"/>
<evidence type="ECO:0000256" key="1">
    <source>
        <dbReference type="SAM" id="MobiDB-lite"/>
    </source>
</evidence>
<protein>
    <submittedName>
        <fullName evidence="2">Uncharacterized protein</fullName>
    </submittedName>
</protein>
<feature type="compositionally biased region" description="Polar residues" evidence="1">
    <location>
        <begin position="11"/>
        <end position="24"/>
    </location>
</feature>
<dbReference type="AlphaFoldDB" id="A0A6A5U202"/>
<dbReference type="Proteomes" id="UP000800035">
    <property type="component" value="Unassembled WGS sequence"/>
</dbReference>
<proteinExistence type="predicted"/>
<keyword evidence="3" id="KW-1185">Reference proteome</keyword>
<feature type="region of interest" description="Disordered" evidence="1">
    <location>
        <begin position="1"/>
        <end position="36"/>
    </location>
</feature>
<reference evidence="2" key="1">
    <citation type="journal article" date="2020" name="Stud. Mycol.">
        <title>101 Dothideomycetes genomes: a test case for predicting lifestyles and emergence of pathogens.</title>
        <authorList>
            <person name="Haridas S."/>
            <person name="Albert R."/>
            <person name="Binder M."/>
            <person name="Bloem J."/>
            <person name="Labutti K."/>
            <person name="Salamov A."/>
            <person name="Andreopoulos B."/>
            <person name="Baker S."/>
            <person name="Barry K."/>
            <person name="Bills G."/>
            <person name="Bluhm B."/>
            <person name="Cannon C."/>
            <person name="Castanera R."/>
            <person name="Culley D."/>
            <person name="Daum C."/>
            <person name="Ezra D."/>
            <person name="Gonzalez J."/>
            <person name="Henrissat B."/>
            <person name="Kuo A."/>
            <person name="Liang C."/>
            <person name="Lipzen A."/>
            <person name="Lutzoni F."/>
            <person name="Magnuson J."/>
            <person name="Mondo S."/>
            <person name="Nolan M."/>
            <person name="Ohm R."/>
            <person name="Pangilinan J."/>
            <person name="Park H.-J."/>
            <person name="Ramirez L."/>
            <person name="Alfaro M."/>
            <person name="Sun H."/>
            <person name="Tritt A."/>
            <person name="Yoshinaga Y."/>
            <person name="Zwiers L.-H."/>
            <person name="Turgeon B."/>
            <person name="Goodwin S."/>
            <person name="Spatafora J."/>
            <person name="Crous P."/>
            <person name="Grigoriev I."/>
        </authorList>
    </citation>
    <scope>NUCLEOTIDE SEQUENCE</scope>
    <source>
        <strain evidence="2">CBS 675.92</strain>
    </source>
</reference>
<accession>A0A6A5U202</accession>
<feature type="compositionally biased region" description="Basic residues" evidence="1">
    <location>
        <begin position="1"/>
        <end position="10"/>
    </location>
</feature>
<evidence type="ECO:0000313" key="3">
    <source>
        <dbReference type="Proteomes" id="UP000800035"/>
    </source>
</evidence>
<gene>
    <name evidence="2" type="ORF">CC80DRAFT_37833</name>
</gene>
<name>A0A6A5U202_9PLEO</name>
<sequence length="108" mass="11828">MSVPTHKPRRTTLNLQLTPQTSGKTRAPSPPKMPTSSTLHTVLIISLIYYGAFSRLTHGIYTSTIFAYQTVHASVPLFIAIGPNDLFVVDVQGDEDGRSAVVCEGRER</sequence>